<proteinExistence type="predicted"/>
<dbReference type="Proteomes" id="UP000663882">
    <property type="component" value="Unassembled WGS sequence"/>
</dbReference>
<evidence type="ECO:0000313" key="3">
    <source>
        <dbReference type="EMBL" id="CAF4035294.1"/>
    </source>
</evidence>
<evidence type="ECO:0000313" key="5">
    <source>
        <dbReference type="Proteomes" id="UP000663823"/>
    </source>
</evidence>
<evidence type="ECO:0000313" key="2">
    <source>
        <dbReference type="EMBL" id="CAF1457871.1"/>
    </source>
</evidence>
<gene>
    <name evidence="4" type="ORF">FNK824_LOCUS28663</name>
    <name evidence="3" type="ORF">OTI717_LOCUS30852</name>
    <name evidence="1" type="ORF">RFH988_LOCUS34577</name>
    <name evidence="2" type="ORF">SEV965_LOCUS34011</name>
</gene>
<dbReference type="EMBL" id="CAJNOO010004847">
    <property type="protein sequence ID" value="CAF1395837.1"/>
    <property type="molecule type" value="Genomic_DNA"/>
</dbReference>
<dbReference type="EMBL" id="CAJNOU010004874">
    <property type="protein sequence ID" value="CAF1457871.1"/>
    <property type="molecule type" value="Genomic_DNA"/>
</dbReference>
<dbReference type="OrthoDB" id="10052688at2759"/>
<dbReference type="EMBL" id="CAJOAX010008503">
    <property type="protein sequence ID" value="CAF4035294.1"/>
    <property type="molecule type" value="Genomic_DNA"/>
</dbReference>
<dbReference type="Proteomes" id="UP000663823">
    <property type="component" value="Unassembled WGS sequence"/>
</dbReference>
<evidence type="ECO:0000313" key="4">
    <source>
        <dbReference type="EMBL" id="CAF4050240.1"/>
    </source>
</evidence>
<evidence type="ECO:0000313" key="1">
    <source>
        <dbReference type="EMBL" id="CAF1395837.1"/>
    </source>
</evidence>
<organism evidence="3 5">
    <name type="scientific">Rotaria sordida</name>
    <dbReference type="NCBI Taxonomy" id="392033"/>
    <lineage>
        <taxon>Eukaryota</taxon>
        <taxon>Metazoa</taxon>
        <taxon>Spiralia</taxon>
        <taxon>Gnathifera</taxon>
        <taxon>Rotifera</taxon>
        <taxon>Eurotatoria</taxon>
        <taxon>Bdelloidea</taxon>
        <taxon>Philodinida</taxon>
        <taxon>Philodinidae</taxon>
        <taxon>Rotaria</taxon>
    </lineage>
</organism>
<comment type="caution">
    <text evidence="3">The sequence shown here is derived from an EMBL/GenBank/DDBJ whole genome shotgun (WGS) entry which is preliminary data.</text>
</comment>
<reference evidence="3" key="1">
    <citation type="submission" date="2021-02" db="EMBL/GenBank/DDBJ databases">
        <authorList>
            <person name="Nowell W R."/>
        </authorList>
    </citation>
    <scope>NUCLEOTIDE SEQUENCE</scope>
</reference>
<sequence>MSEHARATQMASQLNYTAISSTIDPFGDLHSDNLRSVLCQFASSSAANTEFETLTYELRYNQPHDSNGTARIIKNALSLKFVEDELLAADIDPRLVMDGHRQEAIDLVNKQIALLKDVEKLDDEKGMISLLLRLAQHMLNKLNNENIDKKLVSRGCEHQTHLKDERDYEDMGFGLFD</sequence>
<accession>A0A819QQS9</accession>
<protein>
    <submittedName>
        <fullName evidence="3">Uncharacterized protein</fullName>
    </submittedName>
</protein>
<dbReference type="Proteomes" id="UP000663874">
    <property type="component" value="Unassembled WGS sequence"/>
</dbReference>
<name>A0A819QQS9_9BILA</name>
<dbReference type="Proteomes" id="UP000663889">
    <property type="component" value="Unassembled WGS sequence"/>
</dbReference>
<dbReference type="AlphaFoldDB" id="A0A819QQS9"/>
<dbReference type="EMBL" id="CAJOBE010007949">
    <property type="protein sequence ID" value="CAF4050240.1"/>
    <property type="molecule type" value="Genomic_DNA"/>
</dbReference>